<protein>
    <submittedName>
        <fullName evidence="2">Uncharacterized protein</fullName>
    </submittedName>
</protein>
<accession>A0A239LV01</accession>
<dbReference type="RefSeq" id="WP_179282271.1">
    <property type="nucleotide sequence ID" value="NZ_FZOD01000035.1"/>
</dbReference>
<proteinExistence type="predicted"/>
<feature type="region of interest" description="Disordered" evidence="1">
    <location>
        <begin position="1"/>
        <end position="21"/>
    </location>
</feature>
<reference evidence="2 3" key="1">
    <citation type="submission" date="2017-06" db="EMBL/GenBank/DDBJ databases">
        <authorList>
            <person name="Kim H.J."/>
            <person name="Triplett B.A."/>
        </authorList>
    </citation>
    <scope>NUCLEOTIDE SEQUENCE [LARGE SCALE GENOMIC DNA]</scope>
    <source>
        <strain evidence="2 3">CGMCC 4.2132</strain>
    </source>
</reference>
<sequence length="45" mass="4631">MFFRVNGPCPESGTSPAPTTKESETYVVLESTGPVDFAALAALAA</sequence>
<evidence type="ECO:0000313" key="3">
    <source>
        <dbReference type="Proteomes" id="UP000198282"/>
    </source>
</evidence>
<name>A0A239LV01_9ACTN</name>
<keyword evidence="3" id="KW-1185">Reference proteome</keyword>
<evidence type="ECO:0000256" key="1">
    <source>
        <dbReference type="SAM" id="MobiDB-lite"/>
    </source>
</evidence>
<dbReference type="AlphaFoldDB" id="A0A239LV01"/>
<dbReference type="Proteomes" id="UP000198282">
    <property type="component" value="Unassembled WGS sequence"/>
</dbReference>
<gene>
    <name evidence="2" type="ORF">SAMN05216276_103554</name>
</gene>
<evidence type="ECO:0000313" key="2">
    <source>
        <dbReference type="EMBL" id="SNT34195.1"/>
    </source>
</evidence>
<dbReference type="EMBL" id="FZOD01000035">
    <property type="protein sequence ID" value="SNT34195.1"/>
    <property type="molecule type" value="Genomic_DNA"/>
</dbReference>
<organism evidence="2 3">
    <name type="scientific">Streptosporangium subroseum</name>
    <dbReference type="NCBI Taxonomy" id="106412"/>
    <lineage>
        <taxon>Bacteria</taxon>
        <taxon>Bacillati</taxon>
        <taxon>Actinomycetota</taxon>
        <taxon>Actinomycetes</taxon>
        <taxon>Streptosporangiales</taxon>
        <taxon>Streptosporangiaceae</taxon>
        <taxon>Streptosporangium</taxon>
    </lineage>
</organism>